<comment type="caution">
    <text evidence="1">The sequence shown here is derived from an EMBL/GenBank/DDBJ whole genome shotgun (WGS) entry which is preliminary data.</text>
</comment>
<protein>
    <submittedName>
        <fullName evidence="1">Uncharacterized protein</fullName>
    </submittedName>
</protein>
<dbReference type="Proteomes" id="UP000015530">
    <property type="component" value="Unassembled WGS sequence"/>
</dbReference>
<reference evidence="2" key="1">
    <citation type="journal article" date="2013" name="Mol. Plant Microbe Interact.">
        <title>Global aspects of pacC regulation of pathogenicity genes in Colletotrichum gloeosporioides as revealed by transcriptome analysis.</title>
        <authorList>
            <person name="Alkan N."/>
            <person name="Meng X."/>
            <person name="Friedlander G."/>
            <person name="Reuveni E."/>
            <person name="Sukno S."/>
            <person name="Sherman A."/>
            <person name="Thon M."/>
            <person name="Fluhr R."/>
            <person name="Prusky D."/>
        </authorList>
    </citation>
    <scope>NUCLEOTIDE SEQUENCE [LARGE SCALE GENOMIC DNA]</scope>
    <source>
        <strain evidence="2">Cg-14</strain>
    </source>
</reference>
<gene>
    <name evidence="1" type="ORF">CGLO_06831</name>
</gene>
<name>T0KDH3_COLGC</name>
<accession>T0KDH3</accession>
<sequence length="22" mass="2627">MSLGNAFVICFYIHLMIKRTIR</sequence>
<evidence type="ECO:0000313" key="2">
    <source>
        <dbReference type="Proteomes" id="UP000015530"/>
    </source>
</evidence>
<dbReference type="EMBL" id="AMYD01001369">
    <property type="protein sequence ID" value="EQB53442.1"/>
    <property type="molecule type" value="Genomic_DNA"/>
</dbReference>
<proteinExistence type="predicted"/>
<evidence type="ECO:0000313" key="1">
    <source>
        <dbReference type="EMBL" id="EQB53442.1"/>
    </source>
</evidence>
<organism evidence="1 2">
    <name type="scientific">Colletotrichum gloeosporioides (strain Cg-14)</name>
    <name type="common">Anthracnose fungus</name>
    <name type="synonym">Glomerella cingulata</name>
    <dbReference type="NCBI Taxonomy" id="1237896"/>
    <lineage>
        <taxon>Eukaryota</taxon>
        <taxon>Fungi</taxon>
        <taxon>Dikarya</taxon>
        <taxon>Ascomycota</taxon>
        <taxon>Pezizomycotina</taxon>
        <taxon>Sordariomycetes</taxon>
        <taxon>Hypocreomycetidae</taxon>
        <taxon>Glomerellales</taxon>
        <taxon>Glomerellaceae</taxon>
        <taxon>Colletotrichum</taxon>
        <taxon>Colletotrichum gloeosporioides species complex</taxon>
    </lineage>
</organism>
<dbReference type="HOGENOM" id="CLU_3425080_0_0_1"/>
<dbReference type="AlphaFoldDB" id="T0KDH3"/>